<dbReference type="PROSITE" id="PS51184">
    <property type="entry name" value="JMJC"/>
    <property type="match status" value="1"/>
</dbReference>
<evidence type="ECO:0000256" key="2">
    <source>
        <dbReference type="ARBA" id="ARBA00023004"/>
    </source>
</evidence>
<keyword evidence="3" id="KW-0539">Nucleus</keyword>
<dbReference type="AlphaFoldDB" id="A0A9K3KWU2"/>
<gene>
    <name evidence="6" type="ORF">IV203_010752</name>
</gene>
<evidence type="ECO:0000256" key="1">
    <source>
        <dbReference type="ARBA" id="ARBA00022723"/>
    </source>
</evidence>
<dbReference type="GO" id="GO:0005730">
    <property type="term" value="C:nucleolus"/>
    <property type="evidence" value="ECO:0007669"/>
    <property type="project" value="TreeGrafter"/>
</dbReference>
<dbReference type="Proteomes" id="UP000693970">
    <property type="component" value="Unassembled WGS sequence"/>
</dbReference>
<dbReference type="GO" id="GO:0051864">
    <property type="term" value="F:histone H3K36 demethylase activity"/>
    <property type="evidence" value="ECO:0007669"/>
    <property type="project" value="TreeGrafter"/>
</dbReference>
<keyword evidence="1 3" id="KW-0479">Metal-binding</keyword>
<dbReference type="Pfam" id="PF08007">
    <property type="entry name" value="JmjC_2"/>
    <property type="match status" value="1"/>
</dbReference>
<keyword evidence="3" id="KW-0805">Transcription regulation</keyword>
<dbReference type="SMART" id="SM00558">
    <property type="entry name" value="JmjC"/>
    <property type="match status" value="1"/>
</dbReference>
<accession>A0A9K3KWU2</accession>
<evidence type="ECO:0000313" key="6">
    <source>
        <dbReference type="EMBL" id="KAG7351392.1"/>
    </source>
</evidence>
<dbReference type="PANTHER" id="PTHR13096:SF8">
    <property type="entry name" value="RIBOSOMAL OXYGENASE 1"/>
    <property type="match status" value="1"/>
</dbReference>
<feature type="domain" description="JmjC" evidence="5">
    <location>
        <begin position="178"/>
        <end position="336"/>
    </location>
</feature>
<comment type="cofactor">
    <cofactor evidence="3">
        <name>Fe(2+)</name>
        <dbReference type="ChEBI" id="CHEBI:29033"/>
    </cofactor>
    <text evidence="3">Binds 1 Fe(2+) ion per subunit.</text>
</comment>
<reference evidence="6" key="2">
    <citation type="submission" date="2021-04" db="EMBL/GenBank/DDBJ databases">
        <authorList>
            <person name="Podell S."/>
        </authorList>
    </citation>
    <scope>NUCLEOTIDE SEQUENCE</scope>
    <source>
        <strain evidence="6">Hildebrandi</strain>
    </source>
</reference>
<comment type="subcellular location">
    <subcellularLocation>
        <location evidence="3">Nucleus</location>
    </subcellularLocation>
</comment>
<dbReference type="GO" id="GO:0032453">
    <property type="term" value="F:histone H3K4 demethylase activity"/>
    <property type="evidence" value="ECO:0007669"/>
    <property type="project" value="TreeGrafter"/>
</dbReference>
<evidence type="ECO:0000256" key="3">
    <source>
        <dbReference type="RuleBase" id="RU366061"/>
    </source>
</evidence>
<comment type="similarity">
    <text evidence="3">Belongs to the ROX family.</text>
</comment>
<evidence type="ECO:0000259" key="5">
    <source>
        <dbReference type="PROSITE" id="PS51184"/>
    </source>
</evidence>
<name>A0A9K3KWU2_9STRA</name>
<keyword evidence="7" id="KW-1185">Reference proteome</keyword>
<dbReference type="InterPro" id="IPR039994">
    <property type="entry name" value="NO66-like"/>
</dbReference>
<keyword evidence="3" id="KW-0804">Transcription</keyword>
<dbReference type="InterPro" id="IPR003347">
    <property type="entry name" value="JmjC_dom"/>
</dbReference>
<dbReference type="EMBL" id="JAGRRH010000018">
    <property type="protein sequence ID" value="KAG7351392.1"/>
    <property type="molecule type" value="Genomic_DNA"/>
</dbReference>
<keyword evidence="3" id="KW-0560">Oxidoreductase</keyword>
<dbReference type="PANTHER" id="PTHR13096">
    <property type="entry name" value="MINA53 MYC INDUCED NUCLEAR ANTIGEN"/>
    <property type="match status" value="1"/>
</dbReference>
<dbReference type="GO" id="GO:0005506">
    <property type="term" value="F:iron ion binding"/>
    <property type="evidence" value="ECO:0007669"/>
    <property type="project" value="UniProtKB-UniRule"/>
</dbReference>
<evidence type="ECO:0000256" key="4">
    <source>
        <dbReference type="SAM" id="MobiDB-lite"/>
    </source>
</evidence>
<reference evidence="6" key="1">
    <citation type="journal article" date="2021" name="Sci. Rep.">
        <title>Diploid genomic architecture of Nitzschia inconspicua, an elite biomass production diatom.</title>
        <authorList>
            <person name="Oliver A."/>
            <person name="Podell S."/>
            <person name="Pinowska A."/>
            <person name="Traller J.C."/>
            <person name="Smith S.R."/>
            <person name="McClure R."/>
            <person name="Beliaev A."/>
            <person name="Bohutskyi P."/>
            <person name="Hill E.A."/>
            <person name="Rabines A."/>
            <person name="Zheng H."/>
            <person name="Allen L.Z."/>
            <person name="Kuo A."/>
            <person name="Grigoriev I.V."/>
            <person name="Allen A.E."/>
            <person name="Hazlebeck D."/>
            <person name="Allen E.E."/>
        </authorList>
    </citation>
    <scope>NUCLEOTIDE SEQUENCE</scope>
    <source>
        <strain evidence="6">Hildebrandi</strain>
    </source>
</reference>
<dbReference type="OrthoDB" id="425950at2759"/>
<proteinExistence type="inferred from homology"/>
<comment type="caution">
    <text evidence="6">The sequence shown here is derived from an EMBL/GenBank/DDBJ whole genome shotgun (WGS) entry which is preliminary data.</text>
</comment>
<feature type="compositionally biased region" description="Low complexity" evidence="4">
    <location>
        <begin position="9"/>
        <end position="28"/>
    </location>
</feature>
<protein>
    <recommendedName>
        <fullName evidence="3">Bifunctional lysine-specific demethylase and histidyl-hydroxylase</fullName>
        <ecNumber evidence="3">1.14.11.-</ecNumber>
    </recommendedName>
</protein>
<sequence length="542" mass="59943">MERRDNKRSWSASNGEPASSSSSSSTSPAAVLDGGVILSKILSDHKMTWDGFLNDIWQTQPFVFSWNESKSRSSTLPGSIDGCTDPTATTVLAKDDAGRWRDEFMTKDPWREIVAQGWNIVLALLEKSQANLLDSTTTKSCNNGRPMHGFEAPLIFQNQQVLSVEECETLYRNNLFGAYLDGASMVFNHADLLNAHLAFLCQDFQQKRTESIGFPHVYANCYLTPPKSQTAPPHADDRDVLIFQVLGKKQWQIYSQVPVPYPYPHEQVGKDGLEVPSVILQGPKAFDDVLYPGDILYVPRGMVHQAQSTDDSLSFHVTVAIATHDWTLARNMSRQIEATLMRIVDYRTSILPFTGTDREATVAKIQDQINNAFQRLQKEVTPQIVLQDIETRIDNHNREAFSDRMSLIHSARVAGGIDHGLIKTNAITTENDGNTMLQRVGSVAASSITYTSIIRAATPSEKAYAQSTLMCGTSSGLNVREEVADAVMKIISTIKVSVGTNQRFQVANLRSVVDNPCPQLCDLTLLCLAKRTVELGVCAVVV</sequence>
<keyword evidence="3" id="KW-0223">Dioxygenase</keyword>
<feature type="region of interest" description="Disordered" evidence="4">
    <location>
        <begin position="1"/>
        <end position="28"/>
    </location>
</feature>
<keyword evidence="2 3" id="KW-0408">Iron</keyword>
<dbReference type="EC" id="1.14.11.-" evidence="3"/>
<comment type="function">
    <text evidence="3">Oxygenase that can act as both a histone lysine demethylase and a ribosomal histidine hydroxylase.</text>
</comment>
<evidence type="ECO:0000313" key="7">
    <source>
        <dbReference type="Proteomes" id="UP000693970"/>
    </source>
</evidence>
<organism evidence="6 7">
    <name type="scientific">Nitzschia inconspicua</name>
    <dbReference type="NCBI Taxonomy" id="303405"/>
    <lineage>
        <taxon>Eukaryota</taxon>
        <taxon>Sar</taxon>
        <taxon>Stramenopiles</taxon>
        <taxon>Ochrophyta</taxon>
        <taxon>Bacillariophyta</taxon>
        <taxon>Bacillariophyceae</taxon>
        <taxon>Bacillariophycidae</taxon>
        <taxon>Bacillariales</taxon>
        <taxon>Bacillariaceae</taxon>
        <taxon>Nitzschia</taxon>
    </lineage>
</organism>